<accession>A0A7J7GQU7</accession>
<proteinExistence type="predicted"/>
<comment type="caution">
    <text evidence="1">The sequence shown here is derived from an EMBL/GenBank/DDBJ whole genome shotgun (WGS) entry which is preliminary data.</text>
</comment>
<reference evidence="2" key="1">
    <citation type="journal article" date="2020" name="Nat. Commun.">
        <title>Genome assembly of wild tea tree DASZ reveals pedigree and selection history of tea varieties.</title>
        <authorList>
            <person name="Zhang W."/>
            <person name="Zhang Y."/>
            <person name="Qiu H."/>
            <person name="Guo Y."/>
            <person name="Wan H."/>
            <person name="Zhang X."/>
            <person name="Scossa F."/>
            <person name="Alseekh S."/>
            <person name="Zhang Q."/>
            <person name="Wang P."/>
            <person name="Xu L."/>
            <person name="Schmidt M.H."/>
            <person name="Jia X."/>
            <person name="Li D."/>
            <person name="Zhu A."/>
            <person name="Guo F."/>
            <person name="Chen W."/>
            <person name="Ni D."/>
            <person name="Usadel B."/>
            <person name="Fernie A.R."/>
            <person name="Wen W."/>
        </authorList>
    </citation>
    <scope>NUCLEOTIDE SEQUENCE [LARGE SCALE GENOMIC DNA]</scope>
    <source>
        <strain evidence="2">cv. G240</strain>
    </source>
</reference>
<gene>
    <name evidence="1" type="ORF">HYC85_020479</name>
</gene>
<name>A0A7J7GQU7_CAMSI</name>
<keyword evidence="2" id="KW-1185">Reference proteome</keyword>
<sequence>MLYVYIYIFSFLESGHGALVYLNLSCFPLYNSRCVSLTIQGQKPAARQNRMAGDRGEHRVLGCRVEGTTRKVHIRANIELLILHLQDKSNAIANCCVFSVDKIFPSSTQTSSQEEAIKMRKMLPNFFKPEALQRYIGIMDTIAHQHFAADWDNKV</sequence>
<dbReference type="Proteomes" id="UP000593564">
    <property type="component" value="Unassembled WGS sequence"/>
</dbReference>
<evidence type="ECO:0000313" key="1">
    <source>
        <dbReference type="EMBL" id="KAF5942837.1"/>
    </source>
</evidence>
<protein>
    <submittedName>
        <fullName evidence="1">Uncharacterized protein</fullName>
    </submittedName>
</protein>
<dbReference type="AlphaFoldDB" id="A0A7J7GQU7"/>
<organism evidence="1 2">
    <name type="scientific">Camellia sinensis</name>
    <name type="common">Tea plant</name>
    <name type="synonym">Thea sinensis</name>
    <dbReference type="NCBI Taxonomy" id="4442"/>
    <lineage>
        <taxon>Eukaryota</taxon>
        <taxon>Viridiplantae</taxon>
        <taxon>Streptophyta</taxon>
        <taxon>Embryophyta</taxon>
        <taxon>Tracheophyta</taxon>
        <taxon>Spermatophyta</taxon>
        <taxon>Magnoliopsida</taxon>
        <taxon>eudicotyledons</taxon>
        <taxon>Gunneridae</taxon>
        <taxon>Pentapetalae</taxon>
        <taxon>asterids</taxon>
        <taxon>Ericales</taxon>
        <taxon>Theaceae</taxon>
        <taxon>Camellia</taxon>
    </lineage>
</organism>
<reference evidence="1 2" key="2">
    <citation type="submission" date="2020-07" db="EMBL/GenBank/DDBJ databases">
        <title>Genome assembly of wild tea tree DASZ reveals pedigree and selection history of tea varieties.</title>
        <authorList>
            <person name="Zhang W."/>
        </authorList>
    </citation>
    <scope>NUCLEOTIDE SEQUENCE [LARGE SCALE GENOMIC DNA]</scope>
    <source>
        <strain evidence="2">cv. G240</strain>
        <tissue evidence="1">Leaf</tissue>
    </source>
</reference>
<dbReference type="EMBL" id="JACBKZ010000009">
    <property type="protein sequence ID" value="KAF5942837.1"/>
    <property type="molecule type" value="Genomic_DNA"/>
</dbReference>
<evidence type="ECO:0000313" key="2">
    <source>
        <dbReference type="Proteomes" id="UP000593564"/>
    </source>
</evidence>